<reference evidence="3 4" key="1">
    <citation type="submission" date="2020-08" db="EMBL/GenBank/DDBJ databases">
        <title>Genomic Encyclopedia of Type Strains, Phase IV (KMG-V): Genome sequencing to study the core and pangenomes of soil and plant-associated prokaryotes.</title>
        <authorList>
            <person name="Whitman W."/>
        </authorList>
    </citation>
    <scope>NUCLEOTIDE SEQUENCE [LARGE SCALE GENOMIC DNA]</scope>
    <source>
        <strain evidence="3 4">SRMrh-85</strain>
    </source>
</reference>
<feature type="chain" id="PRO_5045320665" description="Secreted protein" evidence="2">
    <location>
        <begin position="19"/>
        <end position="74"/>
    </location>
</feature>
<sequence>MTTALATALTAASATALATALTTALTAASATLVAVHPAPPAVRGAQPEPSRFDHAATPPLPPMPRRALKSRDAC</sequence>
<feature type="signal peptide" evidence="2">
    <location>
        <begin position="1"/>
        <end position="18"/>
    </location>
</feature>
<dbReference type="RefSeq" id="WP_133253613.1">
    <property type="nucleotide sequence ID" value="NZ_JACHVZ010000004.1"/>
</dbReference>
<protein>
    <recommendedName>
        <fullName evidence="5">Secreted protein</fullName>
    </recommendedName>
</protein>
<organism evidence="3 4">
    <name type="scientific">Paraburkholderia silvatlantica</name>
    <dbReference type="NCBI Taxonomy" id="321895"/>
    <lineage>
        <taxon>Bacteria</taxon>
        <taxon>Pseudomonadati</taxon>
        <taxon>Pseudomonadota</taxon>
        <taxon>Betaproteobacteria</taxon>
        <taxon>Burkholderiales</taxon>
        <taxon>Burkholderiaceae</taxon>
        <taxon>Paraburkholderia</taxon>
    </lineage>
</organism>
<keyword evidence="2" id="KW-0732">Signal</keyword>
<name>A0ABR6FIQ2_9BURK</name>
<evidence type="ECO:0000256" key="2">
    <source>
        <dbReference type="SAM" id="SignalP"/>
    </source>
</evidence>
<feature type="region of interest" description="Disordered" evidence="1">
    <location>
        <begin position="40"/>
        <end position="74"/>
    </location>
</feature>
<comment type="caution">
    <text evidence="3">The sequence shown here is derived from an EMBL/GenBank/DDBJ whole genome shotgun (WGS) entry which is preliminary data.</text>
</comment>
<keyword evidence="4" id="KW-1185">Reference proteome</keyword>
<gene>
    <name evidence="3" type="ORF">FHX59_001723</name>
</gene>
<evidence type="ECO:0008006" key="5">
    <source>
        <dbReference type="Google" id="ProtNLM"/>
    </source>
</evidence>
<evidence type="ECO:0000256" key="1">
    <source>
        <dbReference type="SAM" id="MobiDB-lite"/>
    </source>
</evidence>
<proteinExistence type="predicted"/>
<dbReference type="Proteomes" id="UP000533533">
    <property type="component" value="Unassembled WGS sequence"/>
</dbReference>
<evidence type="ECO:0000313" key="3">
    <source>
        <dbReference type="EMBL" id="MBB2927310.1"/>
    </source>
</evidence>
<accession>A0ABR6FIQ2</accession>
<dbReference type="EMBL" id="JACHVZ010000004">
    <property type="protein sequence ID" value="MBB2927310.1"/>
    <property type="molecule type" value="Genomic_DNA"/>
</dbReference>
<evidence type="ECO:0000313" key="4">
    <source>
        <dbReference type="Proteomes" id="UP000533533"/>
    </source>
</evidence>